<keyword evidence="1" id="KW-1133">Transmembrane helix</keyword>
<dbReference type="OrthoDB" id="8912654at2"/>
<dbReference type="RefSeq" id="WP_057638506.1">
    <property type="nucleotide sequence ID" value="NZ_LDJM01000030.1"/>
</dbReference>
<name>A0A0R0D1Y1_9GAMM</name>
<evidence type="ECO:0000313" key="3">
    <source>
        <dbReference type="Proteomes" id="UP000050956"/>
    </source>
</evidence>
<proteinExistence type="predicted"/>
<evidence type="ECO:0008006" key="4">
    <source>
        <dbReference type="Google" id="ProtNLM"/>
    </source>
</evidence>
<organism evidence="2 3">
    <name type="scientific">Stenotrophomonas ginsengisoli</name>
    <dbReference type="NCBI Taxonomy" id="336566"/>
    <lineage>
        <taxon>Bacteria</taxon>
        <taxon>Pseudomonadati</taxon>
        <taxon>Pseudomonadota</taxon>
        <taxon>Gammaproteobacteria</taxon>
        <taxon>Lysobacterales</taxon>
        <taxon>Lysobacteraceae</taxon>
        <taxon>Stenotrophomonas</taxon>
    </lineage>
</organism>
<reference evidence="2 3" key="1">
    <citation type="submission" date="2015-05" db="EMBL/GenBank/DDBJ databases">
        <title>Genome sequencing and analysis of members of genus Stenotrophomonas.</title>
        <authorList>
            <person name="Patil P.P."/>
            <person name="Midha S."/>
            <person name="Patil P.B."/>
        </authorList>
    </citation>
    <scope>NUCLEOTIDE SEQUENCE [LARGE SCALE GENOMIC DNA]</scope>
    <source>
        <strain evidence="2 3">DSM 24757</strain>
    </source>
</reference>
<feature type="transmembrane region" description="Helical" evidence="1">
    <location>
        <begin position="99"/>
        <end position="124"/>
    </location>
</feature>
<dbReference type="EMBL" id="LDJM01000030">
    <property type="protein sequence ID" value="KRG75435.1"/>
    <property type="molecule type" value="Genomic_DNA"/>
</dbReference>
<sequence>MQQFLQVVLSYPTLPLSIVLSVCLLYWLLMATGLLGDGLDFGLADGVEAEGIAHAVAAVLGRLGLTGAPLMLVLTLLVFFSWTQVYLLQLLLLQAMPGFWRLALGSLGLLLAPLPAAFATALVLRPFRRMWLRAGSTGVQQLLGRTGVVISAAVTADEGRASVADGGAGLVLQVRSRDGAYLSRGQAVMLVEYDRQAYCYYVIAADALEQAPAPVGLLESGDKESG</sequence>
<protein>
    <recommendedName>
        <fullName evidence="4">DUF1449 family protein</fullName>
    </recommendedName>
</protein>
<evidence type="ECO:0000313" key="2">
    <source>
        <dbReference type="EMBL" id="KRG75435.1"/>
    </source>
</evidence>
<comment type="caution">
    <text evidence="2">The sequence shown here is derived from an EMBL/GenBank/DDBJ whole genome shotgun (WGS) entry which is preliminary data.</text>
</comment>
<feature type="transmembrane region" description="Helical" evidence="1">
    <location>
        <begin position="72"/>
        <end position="93"/>
    </location>
</feature>
<dbReference type="Proteomes" id="UP000050956">
    <property type="component" value="Unassembled WGS sequence"/>
</dbReference>
<dbReference type="PATRIC" id="fig|336566.3.peg.1857"/>
<accession>A0A0R0D1Y1</accession>
<evidence type="ECO:0000256" key="1">
    <source>
        <dbReference type="SAM" id="Phobius"/>
    </source>
</evidence>
<keyword evidence="3" id="KW-1185">Reference proteome</keyword>
<keyword evidence="1" id="KW-0472">Membrane</keyword>
<dbReference type="STRING" id="336566.ABB30_11770"/>
<dbReference type="AlphaFoldDB" id="A0A0R0D1Y1"/>
<keyword evidence="1" id="KW-0812">Transmembrane</keyword>
<feature type="transmembrane region" description="Helical" evidence="1">
    <location>
        <begin position="7"/>
        <end position="29"/>
    </location>
</feature>
<gene>
    <name evidence="2" type="ORF">ABB30_11770</name>
</gene>